<accession>A0A9P0HMB4</accession>
<sequence>MPRDPFELVGGDRRSGLIARVLRPPRVALESEVHGYLDSTTIYSTNYPSPISVVIKEVLRPFCLVVLLRTGQDGDRLWLDKKKDGCRGGANWSSVGVNEPTCDLLPQMGVPLGTGLPQVSQADCCNSYFGGRNRSAIISSERILMNKHLVAAVIKGTEQKLAQMAPRWSTCSNPSG</sequence>
<evidence type="ECO:0000313" key="1">
    <source>
        <dbReference type="EMBL" id="CAH1404583.1"/>
    </source>
</evidence>
<dbReference type="AlphaFoldDB" id="A0A9P0HMB4"/>
<keyword evidence="2" id="KW-1185">Reference proteome</keyword>
<organism evidence="1 2">
    <name type="scientific">Nezara viridula</name>
    <name type="common">Southern green stink bug</name>
    <name type="synonym">Cimex viridulus</name>
    <dbReference type="NCBI Taxonomy" id="85310"/>
    <lineage>
        <taxon>Eukaryota</taxon>
        <taxon>Metazoa</taxon>
        <taxon>Ecdysozoa</taxon>
        <taxon>Arthropoda</taxon>
        <taxon>Hexapoda</taxon>
        <taxon>Insecta</taxon>
        <taxon>Pterygota</taxon>
        <taxon>Neoptera</taxon>
        <taxon>Paraneoptera</taxon>
        <taxon>Hemiptera</taxon>
        <taxon>Heteroptera</taxon>
        <taxon>Panheteroptera</taxon>
        <taxon>Pentatomomorpha</taxon>
        <taxon>Pentatomoidea</taxon>
        <taxon>Pentatomidae</taxon>
        <taxon>Pentatominae</taxon>
        <taxon>Nezara</taxon>
    </lineage>
</organism>
<gene>
    <name evidence="1" type="ORF">NEZAVI_LOCUS12965</name>
</gene>
<reference evidence="1" key="1">
    <citation type="submission" date="2022-01" db="EMBL/GenBank/DDBJ databases">
        <authorList>
            <person name="King R."/>
        </authorList>
    </citation>
    <scope>NUCLEOTIDE SEQUENCE</scope>
</reference>
<dbReference type="Proteomes" id="UP001152798">
    <property type="component" value="Chromosome 6"/>
</dbReference>
<name>A0A9P0HMB4_NEZVI</name>
<protein>
    <submittedName>
        <fullName evidence="1">Uncharacterized protein</fullName>
    </submittedName>
</protein>
<evidence type="ECO:0000313" key="2">
    <source>
        <dbReference type="Proteomes" id="UP001152798"/>
    </source>
</evidence>
<proteinExistence type="predicted"/>
<dbReference type="EMBL" id="OV725082">
    <property type="protein sequence ID" value="CAH1404583.1"/>
    <property type="molecule type" value="Genomic_DNA"/>
</dbReference>